<dbReference type="Gene3D" id="1.20.1530.20">
    <property type="match status" value="1"/>
</dbReference>
<keyword evidence="6 7" id="KW-0472">Membrane</keyword>
<dbReference type="PANTHER" id="PTHR32468">
    <property type="entry name" value="CATION/H + ANTIPORTER"/>
    <property type="match status" value="1"/>
</dbReference>
<dbReference type="InterPro" id="IPR050794">
    <property type="entry name" value="CPA2_transporter"/>
</dbReference>
<keyword evidence="10" id="KW-1185">Reference proteome</keyword>
<dbReference type="GO" id="GO:1902600">
    <property type="term" value="P:proton transmembrane transport"/>
    <property type="evidence" value="ECO:0007669"/>
    <property type="project" value="InterPro"/>
</dbReference>
<dbReference type="PANTHER" id="PTHR32468:SF0">
    <property type="entry name" value="K(+)_H(+) ANTIPORTER 1"/>
    <property type="match status" value="1"/>
</dbReference>
<evidence type="ECO:0000256" key="7">
    <source>
        <dbReference type="SAM" id="Phobius"/>
    </source>
</evidence>
<organism evidence="9 10">
    <name type="scientific">Nocardia panacis</name>
    <dbReference type="NCBI Taxonomy" id="2340916"/>
    <lineage>
        <taxon>Bacteria</taxon>
        <taxon>Bacillati</taxon>
        <taxon>Actinomycetota</taxon>
        <taxon>Actinomycetes</taxon>
        <taxon>Mycobacteriales</taxon>
        <taxon>Nocardiaceae</taxon>
        <taxon>Nocardia</taxon>
    </lineage>
</organism>
<evidence type="ECO:0000256" key="1">
    <source>
        <dbReference type="ARBA" id="ARBA00004141"/>
    </source>
</evidence>
<feature type="transmembrane region" description="Helical" evidence="7">
    <location>
        <begin position="303"/>
        <end position="321"/>
    </location>
</feature>
<keyword evidence="4 7" id="KW-1133">Transmembrane helix</keyword>
<feature type="transmembrane region" description="Helical" evidence="7">
    <location>
        <begin position="212"/>
        <end position="230"/>
    </location>
</feature>
<feature type="transmembrane region" description="Helical" evidence="7">
    <location>
        <begin position="400"/>
        <end position="419"/>
    </location>
</feature>
<reference evidence="9 10" key="1">
    <citation type="submission" date="2018-09" db="EMBL/GenBank/DDBJ databases">
        <title>YIM PH21274 draft genome.</title>
        <authorList>
            <person name="Miao C."/>
        </authorList>
    </citation>
    <scope>NUCLEOTIDE SEQUENCE [LARGE SCALE GENOMIC DNA]</scope>
    <source>
        <strain evidence="9 10">YIM PH 21724</strain>
    </source>
</reference>
<dbReference type="GO" id="GO:0016020">
    <property type="term" value="C:membrane"/>
    <property type="evidence" value="ECO:0007669"/>
    <property type="project" value="UniProtKB-SubCell"/>
</dbReference>
<sequence length="448" mass="48475">MPTLLEVTTHFFLQVALILVTCRLLWFVFRRMGQTQVVAIMVAGFVLGPSVLGAVLPKAQKWLFPTTLGDTSITHPNLVAIYVVGQVGLVFYMFLVGASFKLNILGAHLRQAGATSFAGVSVPLLLGGLVGWWMVGHGNYFTGKVVGWQGGLFMASAVAITAFPMLAWIIYESGLLNTRLGTMSLSCAAVDDACAWILLATVVATTKENMSGALWTVTGGLAFLVFMVFVARRWLAKLNTWTPPGNTQQVGGLPVAHLSIILIVVLLAAWFTDWVGIYSVFGAFVAGAVMPRGELLDRIRDRFEPLVAYLLLPAFFIYSGLNTQLRLIFKPDVLLMAALVLLVSFAGKFCAVGLAARWQGMGWRESAAMGALANARGLMELILLNIGLTAGLITGELYTILALMTIITTFAATPIHRLIDRHARRNGKVFGPLGEESVDGDRIVRTAR</sequence>
<dbReference type="AlphaFoldDB" id="A0A3A4K1M9"/>
<evidence type="ECO:0000256" key="5">
    <source>
        <dbReference type="ARBA" id="ARBA00023065"/>
    </source>
</evidence>
<evidence type="ECO:0000256" key="2">
    <source>
        <dbReference type="ARBA" id="ARBA00022448"/>
    </source>
</evidence>
<dbReference type="EMBL" id="QZFU01000041">
    <property type="protein sequence ID" value="RJO70017.1"/>
    <property type="molecule type" value="Genomic_DNA"/>
</dbReference>
<gene>
    <name evidence="9" type="ORF">D5S18_29590</name>
</gene>
<feature type="domain" description="Cation/H+ exchanger transmembrane" evidence="8">
    <location>
        <begin position="18"/>
        <end position="410"/>
    </location>
</feature>
<name>A0A3A4K1M9_9NOCA</name>
<feature type="transmembrane region" description="Helical" evidence="7">
    <location>
        <begin position="250"/>
        <end position="269"/>
    </location>
</feature>
<dbReference type="InterPro" id="IPR038770">
    <property type="entry name" value="Na+/solute_symporter_sf"/>
</dbReference>
<dbReference type="Proteomes" id="UP000266677">
    <property type="component" value="Unassembled WGS sequence"/>
</dbReference>
<comment type="subcellular location">
    <subcellularLocation>
        <location evidence="1">Membrane</location>
        <topology evidence="1">Multi-pass membrane protein</topology>
    </subcellularLocation>
</comment>
<accession>A0A3A4K1M9</accession>
<keyword evidence="3 7" id="KW-0812">Transmembrane</keyword>
<evidence type="ECO:0000313" key="10">
    <source>
        <dbReference type="Proteomes" id="UP000266677"/>
    </source>
</evidence>
<comment type="caution">
    <text evidence="9">The sequence shown here is derived from an EMBL/GenBank/DDBJ whole genome shotgun (WGS) entry which is preliminary data.</text>
</comment>
<feature type="transmembrane region" description="Helical" evidence="7">
    <location>
        <begin position="79"/>
        <end position="100"/>
    </location>
</feature>
<feature type="transmembrane region" description="Helical" evidence="7">
    <location>
        <begin position="12"/>
        <end position="29"/>
    </location>
</feature>
<feature type="transmembrane region" description="Helical" evidence="7">
    <location>
        <begin position="183"/>
        <end position="206"/>
    </location>
</feature>
<keyword evidence="2" id="KW-0813">Transport</keyword>
<dbReference type="OrthoDB" id="9793589at2"/>
<feature type="transmembrane region" description="Helical" evidence="7">
    <location>
        <begin position="36"/>
        <end position="59"/>
    </location>
</feature>
<feature type="transmembrane region" description="Helical" evidence="7">
    <location>
        <begin position="112"/>
        <end position="135"/>
    </location>
</feature>
<feature type="transmembrane region" description="Helical" evidence="7">
    <location>
        <begin position="377"/>
        <end position="394"/>
    </location>
</feature>
<dbReference type="RefSeq" id="WP_120044384.1">
    <property type="nucleotide sequence ID" value="NZ_QZFU01000041.1"/>
</dbReference>
<dbReference type="Pfam" id="PF00999">
    <property type="entry name" value="Na_H_Exchanger"/>
    <property type="match status" value="1"/>
</dbReference>
<protein>
    <submittedName>
        <fullName evidence="9">Cation/H(+) antiporter</fullName>
    </submittedName>
</protein>
<feature type="transmembrane region" description="Helical" evidence="7">
    <location>
        <begin position="147"/>
        <end position="171"/>
    </location>
</feature>
<keyword evidence="5" id="KW-0406">Ion transport</keyword>
<evidence type="ECO:0000313" key="9">
    <source>
        <dbReference type="EMBL" id="RJO70017.1"/>
    </source>
</evidence>
<feature type="transmembrane region" description="Helical" evidence="7">
    <location>
        <begin position="333"/>
        <end position="356"/>
    </location>
</feature>
<proteinExistence type="predicted"/>
<evidence type="ECO:0000256" key="6">
    <source>
        <dbReference type="ARBA" id="ARBA00023136"/>
    </source>
</evidence>
<evidence type="ECO:0000256" key="3">
    <source>
        <dbReference type="ARBA" id="ARBA00022692"/>
    </source>
</evidence>
<dbReference type="InterPro" id="IPR006153">
    <property type="entry name" value="Cation/H_exchanger_TM"/>
</dbReference>
<evidence type="ECO:0000256" key="4">
    <source>
        <dbReference type="ARBA" id="ARBA00022989"/>
    </source>
</evidence>
<evidence type="ECO:0000259" key="8">
    <source>
        <dbReference type="Pfam" id="PF00999"/>
    </source>
</evidence>
<feature type="transmembrane region" description="Helical" evidence="7">
    <location>
        <begin position="275"/>
        <end position="291"/>
    </location>
</feature>
<dbReference type="GO" id="GO:0015297">
    <property type="term" value="F:antiporter activity"/>
    <property type="evidence" value="ECO:0007669"/>
    <property type="project" value="InterPro"/>
</dbReference>